<dbReference type="AlphaFoldDB" id="A0A2C9W206"/>
<name>A0A2C9W206_MANES</name>
<organism evidence="1">
    <name type="scientific">Manihot esculenta</name>
    <name type="common">Cassava</name>
    <name type="synonym">Jatropha manihot</name>
    <dbReference type="NCBI Taxonomy" id="3983"/>
    <lineage>
        <taxon>Eukaryota</taxon>
        <taxon>Viridiplantae</taxon>
        <taxon>Streptophyta</taxon>
        <taxon>Embryophyta</taxon>
        <taxon>Tracheophyta</taxon>
        <taxon>Spermatophyta</taxon>
        <taxon>Magnoliopsida</taxon>
        <taxon>eudicotyledons</taxon>
        <taxon>Gunneridae</taxon>
        <taxon>Pentapetalae</taxon>
        <taxon>rosids</taxon>
        <taxon>fabids</taxon>
        <taxon>Malpighiales</taxon>
        <taxon>Euphorbiaceae</taxon>
        <taxon>Crotonoideae</taxon>
        <taxon>Manihoteae</taxon>
        <taxon>Manihot</taxon>
    </lineage>
</organism>
<proteinExistence type="predicted"/>
<dbReference type="EMBL" id="CM004390">
    <property type="protein sequence ID" value="OAY52979.1"/>
    <property type="molecule type" value="Genomic_DNA"/>
</dbReference>
<accession>A0A2C9W206</accession>
<reference evidence="1" key="1">
    <citation type="submission" date="2016-02" db="EMBL/GenBank/DDBJ databases">
        <title>WGS assembly of Manihot esculenta.</title>
        <authorList>
            <person name="Bredeson J.V."/>
            <person name="Prochnik S.E."/>
            <person name="Lyons J.B."/>
            <person name="Schmutz J."/>
            <person name="Grimwood J."/>
            <person name="Vrebalov J."/>
            <person name="Bart R.S."/>
            <person name="Amuge T."/>
            <person name="Ferguson M.E."/>
            <person name="Green R."/>
            <person name="Putnam N."/>
            <person name="Stites J."/>
            <person name="Rounsley S."/>
            <person name="Rokhsar D.S."/>
        </authorList>
    </citation>
    <scope>NUCLEOTIDE SEQUENCE [LARGE SCALE GENOMIC DNA]</scope>
    <source>
        <tissue evidence="1">Leaf</tissue>
    </source>
</reference>
<gene>
    <name evidence="1" type="ORF">MANES_04G126700</name>
</gene>
<protein>
    <submittedName>
        <fullName evidence="1">Uncharacterized protein</fullName>
    </submittedName>
</protein>
<sequence length="55" mass="6213">MAKLTELVIKEPDTSFVNFCFPISVRCKWPTGRRGIWACELYANAICQGIASTLY</sequence>
<evidence type="ECO:0000313" key="1">
    <source>
        <dbReference type="EMBL" id="OAY52979.1"/>
    </source>
</evidence>